<reference evidence="1 2" key="1">
    <citation type="submission" date="2024-07" db="EMBL/GenBank/DDBJ databases">
        <title>Section-level genome sequencing and comparative genomics of Aspergillus sections Usti and Cavernicolus.</title>
        <authorList>
            <consortium name="Lawrence Berkeley National Laboratory"/>
            <person name="Nybo J.L."/>
            <person name="Vesth T.C."/>
            <person name="Theobald S."/>
            <person name="Frisvad J.C."/>
            <person name="Larsen T.O."/>
            <person name="Kjaerboelling I."/>
            <person name="Rothschild-Mancinelli K."/>
            <person name="Lyhne E.K."/>
            <person name="Kogle M.E."/>
            <person name="Barry K."/>
            <person name="Clum A."/>
            <person name="Na H."/>
            <person name="Ledsgaard L."/>
            <person name="Lin J."/>
            <person name="Lipzen A."/>
            <person name="Kuo A."/>
            <person name="Riley R."/>
            <person name="Mondo S."/>
            <person name="Labutti K."/>
            <person name="Haridas S."/>
            <person name="Pangalinan J."/>
            <person name="Salamov A.A."/>
            <person name="Simmons B.A."/>
            <person name="Magnuson J.K."/>
            <person name="Chen J."/>
            <person name="Drula E."/>
            <person name="Henrissat B."/>
            <person name="Wiebenga A."/>
            <person name="Lubbers R.J."/>
            <person name="Gomes A.C."/>
            <person name="Macurrencykelacurrency M.R."/>
            <person name="Stajich J."/>
            <person name="Grigoriev I.V."/>
            <person name="Mortensen U.H."/>
            <person name="De Vries R.P."/>
            <person name="Baker S.E."/>
            <person name="Andersen M.R."/>
        </authorList>
    </citation>
    <scope>NUCLEOTIDE SEQUENCE [LARGE SCALE GENOMIC DNA]</scope>
    <source>
        <strain evidence="1 2">CBS 449.75</strain>
    </source>
</reference>
<evidence type="ECO:0000313" key="2">
    <source>
        <dbReference type="Proteomes" id="UP001610432"/>
    </source>
</evidence>
<dbReference type="EMBL" id="JBFXLQ010000003">
    <property type="protein sequence ID" value="KAL2871593.1"/>
    <property type="molecule type" value="Genomic_DNA"/>
</dbReference>
<comment type="caution">
    <text evidence="1">The sequence shown here is derived from an EMBL/GenBank/DDBJ whole genome shotgun (WGS) entry which is preliminary data.</text>
</comment>
<gene>
    <name evidence="1" type="ORF">BJX67DRAFT_166591</name>
</gene>
<dbReference type="RefSeq" id="XP_070890572.1">
    <property type="nucleotide sequence ID" value="XM_071025017.1"/>
</dbReference>
<sequence length="208" mass="23723">MTASCIRGPFPDHLTTNAKYKQAALTVNQCTTAMALLGRLTRKLLTGVASSINVFDLHLGRQPVPTKLVPGPDATTCPHTVVMFKRLFVDETWILDTTGCQYGYEDILVPFDRYIDERECRNLAQPVSYDATETEDLDYFATLPFMNKFRTQRENMKRERRARLRFAEFVDANVSQDILQGSNVDFDRSLDTLMSKLKMHMSTPSKRA</sequence>
<keyword evidence="2" id="KW-1185">Reference proteome</keyword>
<protein>
    <submittedName>
        <fullName evidence="1">Uncharacterized protein</fullName>
    </submittedName>
</protein>
<evidence type="ECO:0000313" key="1">
    <source>
        <dbReference type="EMBL" id="KAL2871593.1"/>
    </source>
</evidence>
<name>A0ABR4M4R1_9EURO</name>
<dbReference type="Proteomes" id="UP001610432">
    <property type="component" value="Unassembled WGS sequence"/>
</dbReference>
<accession>A0ABR4M4R1</accession>
<proteinExistence type="predicted"/>
<dbReference type="GeneID" id="98140089"/>
<organism evidence="1 2">
    <name type="scientific">Aspergillus lucknowensis</name>
    <dbReference type="NCBI Taxonomy" id="176173"/>
    <lineage>
        <taxon>Eukaryota</taxon>
        <taxon>Fungi</taxon>
        <taxon>Dikarya</taxon>
        <taxon>Ascomycota</taxon>
        <taxon>Pezizomycotina</taxon>
        <taxon>Eurotiomycetes</taxon>
        <taxon>Eurotiomycetidae</taxon>
        <taxon>Eurotiales</taxon>
        <taxon>Aspergillaceae</taxon>
        <taxon>Aspergillus</taxon>
        <taxon>Aspergillus subgen. Nidulantes</taxon>
    </lineage>
</organism>